<reference evidence="8 9" key="1">
    <citation type="submission" date="2017-11" db="EMBL/GenBank/DDBJ databases">
        <title>Comparitive Functional Genomics of Dry Heat Resistant strains isolated from the Viking Spacecraft.</title>
        <authorList>
            <person name="Seuylemezian A."/>
            <person name="Cooper K."/>
            <person name="Vaishampayan P."/>
        </authorList>
    </citation>
    <scope>NUCLEOTIDE SEQUENCE [LARGE SCALE GENOMIC DNA]</scope>
    <source>
        <strain evidence="8 9">V1-29</strain>
    </source>
</reference>
<evidence type="ECO:0000313" key="9">
    <source>
        <dbReference type="Proteomes" id="UP000234748"/>
    </source>
</evidence>
<organism evidence="8 9">
    <name type="scientific">Peribacillus deserti</name>
    <dbReference type="NCBI Taxonomy" id="673318"/>
    <lineage>
        <taxon>Bacteria</taxon>
        <taxon>Bacillati</taxon>
        <taxon>Bacillota</taxon>
        <taxon>Bacilli</taxon>
        <taxon>Bacillales</taxon>
        <taxon>Bacillaceae</taxon>
        <taxon>Peribacillus</taxon>
    </lineage>
</organism>
<dbReference type="InterPro" id="IPR024671">
    <property type="entry name" value="Atg22-like"/>
</dbReference>
<dbReference type="PROSITE" id="PS50850">
    <property type="entry name" value="MFS"/>
    <property type="match status" value="1"/>
</dbReference>
<protein>
    <submittedName>
        <fullName evidence="8">MFS transporter</fullName>
    </submittedName>
</protein>
<proteinExistence type="predicted"/>
<evidence type="ECO:0000256" key="5">
    <source>
        <dbReference type="ARBA" id="ARBA00023136"/>
    </source>
</evidence>
<evidence type="ECO:0000256" key="6">
    <source>
        <dbReference type="SAM" id="Phobius"/>
    </source>
</evidence>
<feature type="domain" description="Major facilitator superfamily (MFS) profile" evidence="7">
    <location>
        <begin position="251"/>
        <end position="438"/>
    </location>
</feature>
<dbReference type="Proteomes" id="UP000234748">
    <property type="component" value="Unassembled WGS sequence"/>
</dbReference>
<comment type="caution">
    <text evidence="8">The sequence shown here is derived from an EMBL/GenBank/DDBJ whole genome shotgun (WGS) entry which is preliminary data.</text>
</comment>
<feature type="transmembrane region" description="Helical" evidence="6">
    <location>
        <begin position="252"/>
        <end position="277"/>
    </location>
</feature>
<dbReference type="InterPro" id="IPR050495">
    <property type="entry name" value="ATG22/LtaA_families"/>
</dbReference>
<dbReference type="InterPro" id="IPR036259">
    <property type="entry name" value="MFS_trans_sf"/>
</dbReference>
<evidence type="ECO:0000256" key="3">
    <source>
        <dbReference type="ARBA" id="ARBA00022692"/>
    </source>
</evidence>
<dbReference type="GO" id="GO:0022857">
    <property type="term" value="F:transmembrane transporter activity"/>
    <property type="evidence" value="ECO:0007669"/>
    <property type="project" value="InterPro"/>
</dbReference>
<dbReference type="PANTHER" id="PTHR23519:SF1">
    <property type="entry name" value="AUTOPHAGY-RELATED PROTEIN 22"/>
    <property type="match status" value="1"/>
</dbReference>
<feature type="transmembrane region" description="Helical" evidence="6">
    <location>
        <begin position="289"/>
        <end position="309"/>
    </location>
</feature>
<dbReference type="SUPFAM" id="SSF103473">
    <property type="entry name" value="MFS general substrate transporter"/>
    <property type="match status" value="1"/>
</dbReference>
<evidence type="ECO:0000256" key="4">
    <source>
        <dbReference type="ARBA" id="ARBA00022989"/>
    </source>
</evidence>
<gene>
    <name evidence="8" type="ORF">CUU66_08440</name>
</gene>
<dbReference type="AlphaFoldDB" id="A0A2N5M7G3"/>
<keyword evidence="4 6" id="KW-1133">Transmembrane helix</keyword>
<name>A0A2N5M7G3_9BACI</name>
<dbReference type="InterPro" id="IPR020846">
    <property type="entry name" value="MFS_dom"/>
</dbReference>
<keyword evidence="5 6" id="KW-0472">Membrane</keyword>
<dbReference type="PANTHER" id="PTHR23519">
    <property type="entry name" value="AUTOPHAGY-RELATED PROTEIN 22"/>
    <property type="match status" value="1"/>
</dbReference>
<sequence>MAQLERKPSKASKRASLYFTLPILSWALYDFANTIFSSNINTIFFPFYIQEAIGDNEVLDQIASTFISYANAAASLLLVLFSPLYGVMIDRSGKKKKYMIPFTIIAVGATFMMGVFGNWDTGSTWGNLPVSLGLVIFFFIIAKFFYHSSLVFYDAMIGDIGKKEDLPLISGFGVAVGYIGTLVGLAVYPIVGKDGNEDAFIPTAILFLLFSLPLFFLYKDPETSQVKQNQTFFSGYKDIIQTFREMKSYHTIFTFMIAYFFLNDAISTTIAMMAVYAGTVVGFSSSAFILLYLVSTISSIIGSFIFGYITRAKGARKSIIYVSILLLVALATAVLAQDSIWFWAAGSMFGIALGSLWVTSRTFIVQLTPEEKRGQFFGLFAFSGKVSSIIGPFIYGSITLIFADLGTMASRLALGSLMILTLIGLIIMIRMKDEVQVQ</sequence>
<dbReference type="GO" id="GO:0005886">
    <property type="term" value="C:plasma membrane"/>
    <property type="evidence" value="ECO:0007669"/>
    <property type="project" value="UniProtKB-SubCell"/>
</dbReference>
<evidence type="ECO:0000256" key="1">
    <source>
        <dbReference type="ARBA" id="ARBA00004651"/>
    </source>
</evidence>
<feature type="transmembrane region" description="Helical" evidence="6">
    <location>
        <begin position="128"/>
        <end position="146"/>
    </location>
</feature>
<feature type="transmembrane region" description="Helical" evidence="6">
    <location>
        <begin position="408"/>
        <end position="429"/>
    </location>
</feature>
<feature type="transmembrane region" description="Helical" evidence="6">
    <location>
        <begin position="318"/>
        <end position="336"/>
    </location>
</feature>
<feature type="transmembrane region" description="Helical" evidence="6">
    <location>
        <begin position="15"/>
        <end position="36"/>
    </location>
</feature>
<keyword evidence="9" id="KW-1185">Reference proteome</keyword>
<evidence type="ECO:0000313" key="8">
    <source>
        <dbReference type="EMBL" id="PLT30299.1"/>
    </source>
</evidence>
<keyword evidence="2" id="KW-0813">Transport</keyword>
<dbReference type="RefSeq" id="WP_101641246.1">
    <property type="nucleotide sequence ID" value="NZ_PGUY01000024.1"/>
</dbReference>
<dbReference type="Pfam" id="PF11700">
    <property type="entry name" value="ATG22"/>
    <property type="match status" value="1"/>
</dbReference>
<comment type="subcellular location">
    <subcellularLocation>
        <location evidence="1">Cell membrane</location>
        <topology evidence="1">Multi-pass membrane protein</topology>
    </subcellularLocation>
</comment>
<feature type="transmembrane region" description="Helical" evidence="6">
    <location>
        <begin position="98"/>
        <end position="116"/>
    </location>
</feature>
<dbReference type="EMBL" id="PGUY01000024">
    <property type="protein sequence ID" value="PLT30299.1"/>
    <property type="molecule type" value="Genomic_DNA"/>
</dbReference>
<dbReference type="Gene3D" id="1.20.1250.20">
    <property type="entry name" value="MFS general substrate transporter like domains"/>
    <property type="match status" value="1"/>
</dbReference>
<feature type="transmembrane region" description="Helical" evidence="6">
    <location>
        <begin position="199"/>
        <end position="218"/>
    </location>
</feature>
<evidence type="ECO:0000256" key="2">
    <source>
        <dbReference type="ARBA" id="ARBA00022448"/>
    </source>
</evidence>
<dbReference type="OrthoDB" id="9768783at2"/>
<feature type="transmembrane region" description="Helical" evidence="6">
    <location>
        <begin position="166"/>
        <end position="187"/>
    </location>
</feature>
<feature type="transmembrane region" description="Helical" evidence="6">
    <location>
        <begin position="376"/>
        <end position="402"/>
    </location>
</feature>
<accession>A0A2N5M7G3</accession>
<evidence type="ECO:0000259" key="7">
    <source>
        <dbReference type="PROSITE" id="PS50850"/>
    </source>
</evidence>
<feature type="transmembrane region" description="Helical" evidence="6">
    <location>
        <begin position="342"/>
        <end position="364"/>
    </location>
</feature>
<feature type="transmembrane region" description="Helical" evidence="6">
    <location>
        <begin position="66"/>
        <end position="86"/>
    </location>
</feature>
<keyword evidence="3 6" id="KW-0812">Transmembrane</keyword>